<dbReference type="OrthoDB" id="4327074at2759"/>
<keyword evidence="2" id="KW-1185">Reference proteome</keyword>
<accession>A0A9N9RBM6</accession>
<evidence type="ECO:0000313" key="1">
    <source>
        <dbReference type="EMBL" id="CAG9794402.1"/>
    </source>
</evidence>
<organism evidence="1 2">
    <name type="scientific">Diatraea saccharalis</name>
    <name type="common">sugarcane borer</name>
    <dbReference type="NCBI Taxonomy" id="40085"/>
    <lineage>
        <taxon>Eukaryota</taxon>
        <taxon>Metazoa</taxon>
        <taxon>Ecdysozoa</taxon>
        <taxon>Arthropoda</taxon>
        <taxon>Hexapoda</taxon>
        <taxon>Insecta</taxon>
        <taxon>Pterygota</taxon>
        <taxon>Neoptera</taxon>
        <taxon>Endopterygota</taxon>
        <taxon>Lepidoptera</taxon>
        <taxon>Glossata</taxon>
        <taxon>Ditrysia</taxon>
        <taxon>Pyraloidea</taxon>
        <taxon>Crambidae</taxon>
        <taxon>Crambinae</taxon>
        <taxon>Diatraea</taxon>
    </lineage>
</organism>
<name>A0A9N9RBM6_9NEOP</name>
<dbReference type="AlphaFoldDB" id="A0A9N9RBM6"/>
<protein>
    <submittedName>
        <fullName evidence="1">Uncharacterized protein</fullName>
    </submittedName>
</protein>
<evidence type="ECO:0000313" key="2">
    <source>
        <dbReference type="Proteomes" id="UP001153714"/>
    </source>
</evidence>
<proteinExistence type="predicted"/>
<reference evidence="1" key="2">
    <citation type="submission" date="2022-10" db="EMBL/GenBank/DDBJ databases">
        <authorList>
            <consortium name="ENA_rothamsted_submissions"/>
            <consortium name="culmorum"/>
            <person name="King R."/>
        </authorList>
    </citation>
    <scope>NUCLEOTIDE SEQUENCE</scope>
</reference>
<sequence length="142" mass="15123">MVRRLIMSSAPSSHYSCFLYCKRKGKGKGKGTDKVNEVADDTVDENDGNVDSDDESTICLECTESYADSVPGEQWIQCITSSSILPRFNPGARITFAGGATTAGGGIFAALPAVPAGMKPASIICYALPPPNNRWRCTLLCP</sequence>
<gene>
    <name evidence="1" type="ORF">DIATSA_LOCUS11780</name>
</gene>
<reference evidence="1" key="1">
    <citation type="submission" date="2021-12" db="EMBL/GenBank/DDBJ databases">
        <authorList>
            <person name="King R."/>
        </authorList>
    </citation>
    <scope>NUCLEOTIDE SEQUENCE</scope>
</reference>
<dbReference type="EMBL" id="OU893337">
    <property type="protein sequence ID" value="CAG9794402.1"/>
    <property type="molecule type" value="Genomic_DNA"/>
</dbReference>
<dbReference type="Proteomes" id="UP001153714">
    <property type="component" value="Chromosome 6"/>
</dbReference>